<dbReference type="InterPro" id="IPR009061">
    <property type="entry name" value="DNA-bd_dom_put_sf"/>
</dbReference>
<keyword evidence="1" id="KW-0805">Transcription regulation</keyword>
<dbReference type="PANTHER" id="PTHR30204">
    <property type="entry name" value="REDOX-CYCLING DRUG-SENSING TRANSCRIPTIONAL ACTIVATOR SOXR"/>
    <property type="match status" value="1"/>
</dbReference>
<evidence type="ECO:0000256" key="3">
    <source>
        <dbReference type="ARBA" id="ARBA00023163"/>
    </source>
</evidence>
<evidence type="ECO:0000259" key="4">
    <source>
        <dbReference type="PROSITE" id="PS50937"/>
    </source>
</evidence>
<dbReference type="GO" id="GO:0003677">
    <property type="term" value="F:DNA binding"/>
    <property type="evidence" value="ECO:0007669"/>
    <property type="project" value="UniProtKB-KW"/>
</dbReference>
<keyword evidence="3" id="KW-0804">Transcription</keyword>
<dbReference type="EMBL" id="FPKU01000002">
    <property type="protein sequence ID" value="SFZ84727.1"/>
    <property type="molecule type" value="Genomic_DNA"/>
</dbReference>
<dbReference type="GO" id="GO:0003700">
    <property type="term" value="F:DNA-binding transcription factor activity"/>
    <property type="evidence" value="ECO:0007669"/>
    <property type="project" value="InterPro"/>
</dbReference>
<name>A0A1K2HYF1_9HYPH</name>
<dbReference type="CDD" id="cd04785">
    <property type="entry name" value="HTH_CadR-PbrR-like"/>
    <property type="match status" value="1"/>
</dbReference>
<feature type="domain" description="HTH merR-type" evidence="4">
    <location>
        <begin position="1"/>
        <end position="71"/>
    </location>
</feature>
<dbReference type="Gene3D" id="1.10.1660.10">
    <property type="match status" value="1"/>
</dbReference>
<dbReference type="PANTHER" id="PTHR30204:SF94">
    <property type="entry name" value="HEAVY METAL-DEPENDENT TRANSCRIPTIONAL REGULATOR HI_0293-RELATED"/>
    <property type="match status" value="1"/>
</dbReference>
<dbReference type="OrthoDB" id="9802944at2"/>
<reference evidence="5 6" key="1">
    <citation type="submission" date="2016-11" db="EMBL/GenBank/DDBJ databases">
        <authorList>
            <person name="Jaros S."/>
            <person name="Januszkiewicz K."/>
            <person name="Wedrychowicz H."/>
        </authorList>
    </citation>
    <scope>NUCLEOTIDE SEQUENCE [LARGE SCALE GENOMIC DNA]</scope>
    <source>
        <strain evidence="5 6">ATCC 23634</strain>
    </source>
</reference>
<dbReference type="AlphaFoldDB" id="A0A1K2HYF1"/>
<gene>
    <name evidence="5" type="ORF">SAMN02983003_2180</name>
</gene>
<accession>A0A1K2HYF1</accession>
<dbReference type="SMART" id="SM00422">
    <property type="entry name" value="HTH_MERR"/>
    <property type="match status" value="1"/>
</dbReference>
<keyword evidence="2 5" id="KW-0238">DNA-binding</keyword>
<proteinExistence type="predicted"/>
<dbReference type="PRINTS" id="PR00040">
    <property type="entry name" value="HTHMERR"/>
</dbReference>
<keyword evidence="6" id="KW-1185">Reference proteome</keyword>
<protein>
    <submittedName>
        <fullName evidence="5">DNA-binding transcriptional regulator, MerR family</fullName>
    </submittedName>
</protein>
<dbReference type="SUPFAM" id="SSF46955">
    <property type="entry name" value="Putative DNA-binding domain"/>
    <property type="match status" value="1"/>
</dbReference>
<evidence type="ECO:0000256" key="2">
    <source>
        <dbReference type="ARBA" id="ARBA00023125"/>
    </source>
</evidence>
<dbReference type="InterPro" id="IPR000551">
    <property type="entry name" value="MerR-type_HTH_dom"/>
</dbReference>
<evidence type="ECO:0000313" key="6">
    <source>
        <dbReference type="Proteomes" id="UP000183447"/>
    </source>
</evidence>
<dbReference type="RefSeq" id="WP_072342613.1">
    <property type="nucleotide sequence ID" value="NZ_FPKU01000002.1"/>
</dbReference>
<dbReference type="STRING" id="665118.SAMN02983003_2180"/>
<dbReference type="PROSITE" id="PS50937">
    <property type="entry name" value="HTH_MERR_2"/>
    <property type="match status" value="1"/>
</dbReference>
<dbReference type="InterPro" id="IPR047057">
    <property type="entry name" value="MerR_fam"/>
</dbReference>
<organism evidence="5 6">
    <name type="scientific">Devosia enhydra</name>
    <dbReference type="NCBI Taxonomy" id="665118"/>
    <lineage>
        <taxon>Bacteria</taxon>
        <taxon>Pseudomonadati</taxon>
        <taxon>Pseudomonadota</taxon>
        <taxon>Alphaproteobacteria</taxon>
        <taxon>Hyphomicrobiales</taxon>
        <taxon>Devosiaceae</taxon>
        <taxon>Devosia</taxon>
    </lineage>
</organism>
<dbReference type="Proteomes" id="UP000183447">
    <property type="component" value="Unassembled WGS sequence"/>
</dbReference>
<dbReference type="Pfam" id="PF13411">
    <property type="entry name" value="MerR_1"/>
    <property type="match status" value="1"/>
</dbReference>
<sequence>MQLSIGDLARATGAKVPTIRYYEQIGLLAAPPRTEGGQRRYGRAEIERLNFIRHARELGFEIEAIRELLAMTGKPQASCHEADSIALSHLAEVEARIEKLTALRDELSRMISECSHGRICDCRIIEVLADHGQCAADHPH</sequence>
<evidence type="ECO:0000313" key="5">
    <source>
        <dbReference type="EMBL" id="SFZ84727.1"/>
    </source>
</evidence>
<evidence type="ECO:0000256" key="1">
    <source>
        <dbReference type="ARBA" id="ARBA00023015"/>
    </source>
</evidence>